<dbReference type="CDD" id="cd03216">
    <property type="entry name" value="ABC_Carb_Monos_I"/>
    <property type="match status" value="1"/>
</dbReference>
<feature type="domain" description="ABC transporter" evidence="5">
    <location>
        <begin position="266"/>
        <end position="516"/>
    </location>
</feature>
<keyword evidence="3" id="KW-0547">Nucleotide-binding</keyword>
<dbReference type="PANTHER" id="PTHR43790:SF9">
    <property type="entry name" value="GALACTOFURANOSE TRANSPORTER ATP-BINDING PROTEIN YTFR"/>
    <property type="match status" value="1"/>
</dbReference>
<name>A0AA40SRX5_9MICO</name>
<comment type="caution">
    <text evidence="6">The sequence shown here is derived from an EMBL/GenBank/DDBJ whole genome shotgun (WGS) entry which is preliminary data.</text>
</comment>
<keyword evidence="7" id="KW-1185">Reference proteome</keyword>
<keyword evidence="2" id="KW-0677">Repeat</keyword>
<protein>
    <submittedName>
        <fullName evidence="6">ABC-type sugar transport system ATPase subunit</fullName>
    </submittedName>
</protein>
<feature type="domain" description="ABC transporter" evidence="5">
    <location>
        <begin position="5"/>
        <end position="241"/>
    </location>
</feature>
<reference evidence="6 7" key="1">
    <citation type="submission" date="2020-08" db="EMBL/GenBank/DDBJ databases">
        <title>Sequencing the genomes of 1000 actinobacteria strains.</title>
        <authorList>
            <person name="Klenk H.-P."/>
        </authorList>
    </citation>
    <scope>NUCLEOTIDE SEQUENCE [LARGE SCALE GENOMIC DNA]</scope>
    <source>
        <strain evidence="6 7">DSM 19600</strain>
    </source>
</reference>
<evidence type="ECO:0000259" key="5">
    <source>
        <dbReference type="PROSITE" id="PS50893"/>
    </source>
</evidence>
<evidence type="ECO:0000313" key="6">
    <source>
        <dbReference type="EMBL" id="MBB4141278.1"/>
    </source>
</evidence>
<dbReference type="InterPro" id="IPR027417">
    <property type="entry name" value="P-loop_NTPase"/>
</dbReference>
<evidence type="ECO:0000256" key="3">
    <source>
        <dbReference type="ARBA" id="ARBA00022741"/>
    </source>
</evidence>
<evidence type="ECO:0000256" key="2">
    <source>
        <dbReference type="ARBA" id="ARBA00022737"/>
    </source>
</evidence>
<dbReference type="GO" id="GO:0005524">
    <property type="term" value="F:ATP binding"/>
    <property type="evidence" value="ECO:0007669"/>
    <property type="project" value="UniProtKB-KW"/>
</dbReference>
<evidence type="ECO:0000313" key="7">
    <source>
        <dbReference type="Proteomes" id="UP000549113"/>
    </source>
</evidence>
<dbReference type="InterPro" id="IPR003593">
    <property type="entry name" value="AAA+_ATPase"/>
</dbReference>
<evidence type="ECO:0000256" key="1">
    <source>
        <dbReference type="ARBA" id="ARBA00022448"/>
    </source>
</evidence>
<dbReference type="RefSeq" id="WP_183500771.1">
    <property type="nucleotide sequence ID" value="NZ_BAABCO010000003.1"/>
</dbReference>
<dbReference type="PROSITE" id="PS50893">
    <property type="entry name" value="ABC_TRANSPORTER_2"/>
    <property type="match status" value="2"/>
</dbReference>
<dbReference type="PANTHER" id="PTHR43790">
    <property type="entry name" value="CARBOHYDRATE TRANSPORT ATP-BINDING PROTEIN MG119-RELATED"/>
    <property type="match status" value="1"/>
</dbReference>
<proteinExistence type="predicted"/>
<dbReference type="GO" id="GO:0016887">
    <property type="term" value="F:ATP hydrolysis activity"/>
    <property type="evidence" value="ECO:0007669"/>
    <property type="project" value="InterPro"/>
</dbReference>
<keyword evidence="4" id="KW-0067">ATP-binding</keyword>
<dbReference type="CDD" id="cd03215">
    <property type="entry name" value="ABC_Carb_Monos_II"/>
    <property type="match status" value="1"/>
</dbReference>
<keyword evidence="6" id="KW-0762">Sugar transport</keyword>
<dbReference type="SUPFAM" id="SSF52540">
    <property type="entry name" value="P-loop containing nucleoside triphosphate hydrolases"/>
    <property type="match status" value="2"/>
</dbReference>
<evidence type="ECO:0000256" key="4">
    <source>
        <dbReference type="ARBA" id="ARBA00022840"/>
    </source>
</evidence>
<sequence length="530" mass="56467">MDNAVVVSDLTKVFDRTFALRGIDLTVRSGTVHALIGENGAGKSTALGVIAGRITKTGGTVSVFGEDLRGGGPRESRRAGVVAIYQELTIIPGLSVEANVFLGQPITRGGFLAESTMRHRYLELCDHVGVGSHPPNTRAGALSVADQQILEILRAVVSDARIILFDEPTASLAVPEREALFTLIRALRDDGVTVVFVSHNLDEVLDISDSLTVFRDGQVVADGARGDFTKGSMVAAMLGQTGDDRVASELSENADGHEIRTAPGILRQSRQTAQPPLLAIADLTVPGAVDGINLELQRGEIIGLGGLVGSGRSTVLRAIAGALPQATGRMWIDGVEVPWPRSVRRALRYGVALIPEDRKAEGLILPMLSMDNIAVSDFRRLSRFGLLSSKSVEQSTADHGAAFGLTRALLERPAWQLSGGNQQKLLLARWRHVTPRVLLADEPTRGIDVGAKAEILRSLERLAGDGLGIVMVSSELEEITAVARRVVVLAEGVQVGLLDAATAPISPHDILARAFRVNELHTHTKEFGDG</sequence>
<dbReference type="Proteomes" id="UP000549113">
    <property type="component" value="Unassembled WGS sequence"/>
</dbReference>
<dbReference type="Gene3D" id="3.40.50.300">
    <property type="entry name" value="P-loop containing nucleotide triphosphate hydrolases"/>
    <property type="match status" value="2"/>
</dbReference>
<organism evidence="6 7">
    <name type="scientific">Microbacterium invictum</name>
    <dbReference type="NCBI Taxonomy" id="515415"/>
    <lineage>
        <taxon>Bacteria</taxon>
        <taxon>Bacillati</taxon>
        <taxon>Actinomycetota</taxon>
        <taxon>Actinomycetes</taxon>
        <taxon>Micrococcales</taxon>
        <taxon>Microbacteriaceae</taxon>
        <taxon>Microbacterium</taxon>
    </lineage>
</organism>
<accession>A0AA40SRX5</accession>
<dbReference type="Pfam" id="PF00005">
    <property type="entry name" value="ABC_tran"/>
    <property type="match status" value="2"/>
</dbReference>
<dbReference type="SMART" id="SM00382">
    <property type="entry name" value="AAA"/>
    <property type="match status" value="2"/>
</dbReference>
<dbReference type="AlphaFoldDB" id="A0AA40SRX5"/>
<dbReference type="InterPro" id="IPR003439">
    <property type="entry name" value="ABC_transporter-like_ATP-bd"/>
</dbReference>
<dbReference type="InterPro" id="IPR050107">
    <property type="entry name" value="ABC_carbohydrate_import_ATPase"/>
</dbReference>
<gene>
    <name evidence="6" type="ORF">BKA10_003072</name>
</gene>
<dbReference type="EMBL" id="JACIFH010000001">
    <property type="protein sequence ID" value="MBB4141278.1"/>
    <property type="molecule type" value="Genomic_DNA"/>
</dbReference>
<keyword evidence="1" id="KW-0813">Transport</keyword>